<dbReference type="GO" id="GO:0047756">
    <property type="term" value="F:chondroitin 4-sulfotransferase activity"/>
    <property type="evidence" value="ECO:0007669"/>
    <property type="project" value="InterPro"/>
</dbReference>
<feature type="transmembrane region" description="Helical" evidence="1">
    <location>
        <begin position="20"/>
        <end position="38"/>
    </location>
</feature>
<sequence length="341" mass="40624">MADFVWFIYCVHHFSGMSRLIQTLLLFLFLFLTWRYFFTYRSLMICEDAQRLASSVEVEYVMQTNRTNYCVGDEAAECVPPIFQYRQNYRVASKYHLAGCVIEKNFSTMLTAILCYLFDEARFTEHNRNITAEVYHKRFCKAQNEHDSLASLRSELNVDLKGWSLIAVVRDPLERFVSGYANKCLRERVWKKFPDRCHGCKTNLTCFMERQYMRMKRWARSTHFIASFDDNHFFPQNWRCEFSSHLHDYQILKFDTFNPQGFIDRLLAIFKKHKVSEKSINFIRTSVTSRRTAHSTKDSVEQRETKNAILSSKHLTNILIKMYFYDFVLFGFPIPEATYDE</sequence>
<dbReference type="InterPro" id="IPR005331">
    <property type="entry name" value="Sulfotransferase"/>
</dbReference>
<evidence type="ECO:0008006" key="4">
    <source>
        <dbReference type="Google" id="ProtNLM"/>
    </source>
</evidence>
<gene>
    <name evidence="2" type="primary">Acey_s0428.g1281</name>
    <name evidence="2" type="ORF">Y032_0428g1281</name>
</gene>
<evidence type="ECO:0000313" key="3">
    <source>
        <dbReference type="Proteomes" id="UP000024635"/>
    </source>
</evidence>
<dbReference type="PANTHER" id="PTHR22900:SF13">
    <property type="entry name" value="CARBOHYDRATE SULFOTRANSFERASE-RELATED"/>
    <property type="match status" value="1"/>
</dbReference>
<dbReference type="PANTHER" id="PTHR22900">
    <property type="entry name" value="PROTEIN CBG14245-RELATED"/>
    <property type="match status" value="1"/>
</dbReference>
<reference evidence="3" key="1">
    <citation type="journal article" date="2015" name="Nat. Genet.">
        <title>The genome and transcriptome of the zoonotic hookworm Ancylostoma ceylanicum identify infection-specific gene families.</title>
        <authorList>
            <person name="Schwarz E.M."/>
            <person name="Hu Y."/>
            <person name="Antoshechkin I."/>
            <person name="Miller M.M."/>
            <person name="Sternberg P.W."/>
            <person name="Aroian R.V."/>
        </authorList>
    </citation>
    <scope>NUCLEOTIDE SEQUENCE</scope>
    <source>
        <strain evidence="3">HY135</strain>
    </source>
</reference>
<comment type="caution">
    <text evidence="2">The sequence shown here is derived from an EMBL/GenBank/DDBJ whole genome shotgun (WGS) entry which is preliminary data.</text>
</comment>
<accession>A0A016X0M9</accession>
<dbReference type="GO" id="GO:0016020">
    <property type="term" value="C:membrane"/>
    <property type="evidence" value="ECO:0007669"/>
    <property type="project" value="InterPro"/>
</dbReference>
<dbReference type="GO" id="GO:0050650">
    <property type="term" value="P:chondroitin sulfate proteoglycan biosynthetic process"/>
    <property type="evidence" value="ECO:0007669"/>
    <property type="project" value="InterPro"/>
</dbReference>
<dbReference type="EMBL" id="JARK01000028">
    <property type="protein sequence ID" value="EYC45416.1"/>
    <property type="molecule type" value="Genomic_DNA"/>
</dbReference>
<organism evidence="2 3">
    <name type="scientific">Ancylostoma ceylanicum</name>
    <dbReference type="NCBI Taxonomy" id="53326"/>
    <lineage>
        <taxon>Eukaryota</taxon>
        <taxon>Metazoa</taxon>
        <taxon>Ecdysozoa</taxon>
        <taxon>Nematoda</taxon>
        <taxon>Chromadorea</taxon>
        <taxon>Rhabditida</taxon>
        <taxon>Rhabditina</taxon>
        <taxon>Rhabditomorpha</taxon>
        <taxon>Strongyloidea</taxon>
        <taxon>Ancylostomatidae</taxon>
        <taxon>Ancylostomatinae</taxon>
        <taxon>Ancylostoma</taxon>
    </lineage>
</organism>
<evidence type="ECO:0000313" key="2">
    <source>
        <dbReference type="EMBL" id="EYC45416.1"/>
    </source>
</evidence>
<keyword evidence="3" id="KW-1185">Reference proteome</keyword>
<proteinExistence type="predicted"/>
<keyword evidence="1" id="KW-0812">Transmembrane</keyword>
<dbReference type="OrthoDB" id="408912at2759"/>
<keyword evidence="1" id="KW-1133">Transmembrane helix</keyword>
<protein>
    <recommendedName>
        <fullName evidence="4">Sulfotransferase domain-containing protein</fullName>
    </recommendedName>
</protein>
<dbReference type="Pfam" id="PF03567">
    <property type="entry name" value="Sulfotransfer_2"/>
    <property type="match status" value="1"/>
</dbReference>
<dbReference type="GO" id="GO:1902884">
    <property type="term" value="P:positive regulation of response to oxidative stress"/>
    <property type="evidence" value="ECO:0007669"/>
    <property type="project" value="InterPro"/>
</dbReference>
<dbReference type="InterPro" id="IPR007669">
    <property type="entry name" value="Chst-1-like"/>
</dbReference>
<dbReference type="STRING" id="53326.A0A016X0M9"/>
<name>A0A016X0M9_9BILA</name>
<dbReference type="AlphaFoldDB" id="A0A016X0M9"/>
<keyword evidence="1" id="KW-0472">Membrane</keyword>
<evidence type="ECO:0000256" key="1">
    <source>
        <dbReference type="SAM" id="Phobius"/>
    </source>
</evidence>
<dbReference type="Proteomes" id="UP000024635">
    <property type="component" value="Unassembled WGS sequence"/>
</dbReference>